<evidence type="ECO:0000256" key="1">
    <source>
        <dbReference type="SAM" id="MobiDB-lite"/>
    </source>
</evidence>
<dbReference type="OrthoDB" id="2290530at2759"/>
<gene>
    <name evidence="2" type="ORF">G6F64_012561</name>
</gene>
<evidence type="ECO:0000313" key="3">
    <source>
        <dbReference type="Proteomes" id="UP000716291"/>
    </source>
</evidence>
<dbReference type="EMBL" id="JAANQT010003965">
    <property type="protein sequence ID" value="KAG1300584.1"/>
    <property type="molecule type" value="Genomic_DNA"/>
</dbReference>
<protein>
    <submittedName>
        <fullName evidence="2">Uncharacterized protein</fullName>
    </submittedName>
</protein>
<organism evidence="2 3">
    <name type="scientific">Rhizopus oryzae</name>
    <name type="common">Mucormycosis agent</name>
    <name type="synonym">Rhizopus arrhizus var. delemar</name>
    <dbReference type="NCBI Taxonomy" id="64495"/>
    <lineage>
        <taxon>Eukaryota</taxon>
        <taxon>Fungi</taxon>
        <taxon>Fungi incertae sedis</taxon>
        <taxon>Mucoromycota</taxon>
        <taxon>Mucoromycotina</taxon>
        <taxon>Mucoromycetes</taxon>
        <taxon>Mucorales</taxon>
        <taxon>Mucorineae</taxon>
        <taxon>Rhizopodaceae</taxon>
        <taxon>Rhizopus</taxon>
    </lineage>
</organism>
<dbReference type="AlphaFoldDB" id="A0A9P6WWX7"/>
<feature type="region of interest" description="Disordered" evidence="1">
    <location>
        <begin position="156"/>
        <end position="195"/>
    </location>
</feature>
<sequence>MSKPSSSKKTNNTAINEKEIIKGLRDNLCVPDFWDGTEWQQWSVQNFDYEATKQNPGISRLVAHNDLNKDLATLIMALDKNSRKAQRLKQIKLALKSTLMLVRMVKNAKLNDEQFIAKKAMVVAKEKLAAATLIKIAKDIKSQAIKKRTYEEITVDEDRDTDDEDHDTDENEEDGYDEENDDMTKKGNKRKDDEQEKFIGQIQKNIVNSNNDARHELFKWAFKLHKNEDYTPSEDVIDEILLREGSNLDHLNRLSVSILQNWTDKDEILSEILSVSLSGIVDLAHDWMSEYCKSVFPDARWSELEKLSYSIYNLTQESDEIYTNVMRVNIKE</sequence>
<reference evidence="2" key="1">
    <citation type="journal article" date="2020" name="Microb. Genom.">
        <title>Genetic diversity of clinical and environmental Mucorales isolates obtained from an investigation of mucormycosis cases among solid organ transplant recipients.</title>
        <authorList>
            <person name="Nguyen M.H."/>
            <person name="Kaul D."/>
            <person name="Muto C."/>
            <person name="Cheng S.J."/>
            <person name="Richter R.A."/>
            <person name="Bruno V.M."/>
            <person name="Liu G."/>
            <person name="Beyhan S."/>
            <person name="Sundermann A.J."/>
            <person name="Mounaud S."/>
            <person name="Pasculle A.W."/>
            <person name="Nierman W.C."/>
            <person name="Driscoll E."/>
            <person name="Cumbie R."/>
            <person name="Clancy C.J."/>
            <person name="Dupont C.L."/>
        </authorList>
    </citation>
    <scope>NUCLEOTIDE SEQUENCE</scope>
    <source>
        <strain evidence="2">GL11</strain>
    </source>
</reference>
<proteinExistence type="predicted"/>
<evidence type="ECO:0000313" key="2">
    <source>
        <dbReference type="EMBL" id="KAG1300584.1"/>
    </source>
</evidence>
<feature type="compositionally biased region" description="Basic and acidic residues" evidence="1">
    <location>
        <begin position="182"/>
        <end position="195"/>
    </location>
</feature>
<keyword evidence="3" id="KW-1185">Reference proteome</keyword>
<accession>A0A9P6WWX7</accession>
<comment type="caution">
    <text evidence="2">The sequence shown here is derived from an EMBL/GenBank/DDBJ whole genome shotgun (WGS) entry which is preliminary data.</text>
</comment>
<name>A0A9P6WWX7_RHIOR</name>
<feature type="compositionally biased region" description="Acidic residues" evidence="1">
    <location>
        <begin position="156"/>
        <end position="181"/>
    </location>
</feature>
<dbReference type="Proteomes" id="UP000716291">
    <property type="component" value="Unassembled WGS sequence"/>
</dbReference>